<organism evidence="2 3">
    <name type="scientific">Cytobacillus firmus DS1</name>
    <dbReference type="NCBI Taxonomy" id="1307436"/>
    <lineage>
        <taxon>Bacteria</taxon>
        <taxon>Bacillati</taxon>
        <taxon>Bacillota</taxon>
        <taxon>Bacilli</taxon>
        <taxon>Bacillales</taxon>
        <taxon>Bacillaceae</taxon>
        <taxon>Cytobacillus</taxon>
    </lineage>
</organism>
<dbReference type="OrthoDB" id="2591789at2"/>
<evidence type="ECO:0000256" key="1">
    <source>
        <dbReference type="SAM" id="Phobius"/>
    </source>
</evidence>
<feature type="transmembrane region" description="Helical" evidence="1">
    <location>
        <begin position="161"/>
        <end position="179"/>
    </location>
</feature>
<dbReference type="PATRIC" id="fig|1307436.3.peg.1988"/>
<proteinExistence type="predicted"/>
<dbReference type="Proteomes" id="UP000019270">
    <property type="component" value="Unassembled WGS sequence"/>
</dbReference>
<keyword evidence="1" id="KW-1133">Transmembrane helix</keyword>
<dbReference type="RefSeq" id="WP_035329432.1">
    <property type="nucleotide sequence ID" value="NZ_APVL01000006.1"/>
</dbReference>
<name>W7L7G8_CYTFI</name>
<evidence type="ECO:0000313" key="2">
    <source>
        <dbReference type="EMBL" id="EWG11217.1"/>
    </source>
</evidence>
<dbReference type="EMBL" id="APVL01000006">
    <property type="protein sequence ID" value="EWG11217.1"/>
    <property type="molecule type" value="Genomic_DNA"/>
</dbReference>
<feature type="transmembrane region" description="Helical" evidence="1">
    <location>
        <begin position="34"/>
        <end position="52"/>
    </location>
</feature>
<dbReference type="AlphaFoldDB" id="W7L7G8"/>
<keyword evidence="1" id="KW-0812">Transmembrane</keyword>
<accession>W7L7G8</accession>
<comment type="caution">
    <text evidence="2">The sequence shown here is derived from an EMBL/GenBank/DDBJ whole genome shotgun (WGS) entry which is preliminary data.</text>
</comment>
<protein>
    <submittedName>
        <fullName evidence="2">Uncharacterized protein</fullName>
    </submittedName>
</protein>
<sequence>MSYSEYWDQIYLQSEKMNSLITTYWREFSGLSTWQFWVVLALMILPLVLVYLAVDRSRIFEIFFFGYTVHILWTYADSFLERYSYFVHTHFLFPMFPYALNMTASALPVGFLLIYQYCTNHRKSFLLYTILASAVFAFGFATLEEWAGMVHFNKGMNQLNIFLVDVVIAYAAYFLTMFVKRMSENMQGE</sequence>
<dbReference type="eggNOG" id="ENOG5030BDC">
    <property type="taxonomic scope" value="Bacteria"/>
</dbReference>
<reference evidence="2 3" key="2">
    <citation type="journal article" date="2016" name="Sci. Rep.">
        <title>A novel serine protease, Sep1, from Bacillus firmus DS-1 has nematicidal activity and degrades multiple intestinal-associated nematode proteins.</title>
        <authorList>
            <person name="Geng C."/>
            <person name="Nie X."/>
            <person name="Tang Z."/>
            <person name="Zhang Y."/>
            <person name="Lin J."/>
            <person name="Sun M."/>
            <person name="Peng D."/>
        </authorList>
    </citation>
    <scope>NUCLEOTIDE SEQUENCE [LARGE SCALE GENOMIC DNA]</scope>
    <source>
        <strain evidence="2 3">DS1</strain>
    </source>
</reference>
<feature type="transmembrane region" description="Helical" evidence="1">
    <location>
        <begin position="59"/>
        <end position="76"/>
    </location>
</feature>
<evidence type="ECO:0000313" key="3">
    <source>
        <dbReference type="Proteomes" id="UP000019270"/>
    </source>
</evidence>
<gene>
    <name evidence="2" type="ORF">PBF_09342</name>
</gene>
<feature type="transmembrane region" description="Helical" evidence="1">
    <location>
        <begin position="96"/>
        <end position="118"/>
    </location>
</feature>
<reference evidence="3" key="1">
    <citation type="submission" date="2013-03" db="EMBL/GenBank/DDBJ databases">
        <title>Draft genome sequence of Bacillus firmus DS1.</title>
        <authorList>
            <person name="Peng D."/>
            <person name="Zhu L."/>
            <person name="Sun M."/>
        </authorList>
    </citation>
    <scope>NUCLEOTIDE SEQUENCE [LARGE SCALE GENOMIC DNA]</scope>
    <source>
        <strain evidence="3">DS1</strain>
    </source>
</reference>
<keyword evidence="1" id="KW-0472">Membrane</keyword>
<feature type="transmembrane region" description="Helical" evidence="1">
    <location>
        <begin position="125"/>
        <end position="141"/>
    </location>
</feature>